<feature type="domain" description="YknX-like C-terminal permuted SH3-like" evidence="2">
    <location>
        <begin position="288"/>
        <end position="353"/>
    </location>
</feature>
<dbReference type="InterPro" id="IPR058637">
    <property type="entry name" value="YknX-like_C"/>
</dbReference>
<organism evidence="3 4">
    <name type="scientific">Duganella vulcania</name>
    <dbReference type="NCBI Taxonomy" id="2692166"/>
    <lineage>
        <taxon>Bacteria</taxon>
        <taxon>Pseudomonadati</taxon>
        <taxon>Pseudomonadota</taxon>
        <taxon>Betaproteobacteria</taxon>
        <taxon>Burkholderiales</taxon>
        <taxon>Oxalobacteraceae</taxon>
        <taxon>Telluria group</taxon>
        <taxon>Duganella</taxon>
    </lineage>
</organism>
<dbReference type="SUPFAM" id="SSF111369">
    <property type="entry name" value="HlyD-like secretion proteins"/>
    <property type="match status" value="1"/>
</dbReference>
<evidence type="ECO:0000256" key="1">
    <source>
        <dbReference type="ARBA" id="ARBA00009477"/>
    </source>
</evidence>
<protein>
    <submittedName>
        <fullName evidence="3">Efflux RND transporter periplasmic adaptor subunit</fullName>
    </submittedName>
</protein>
<dbReference type="Gene3D" id="2.40.420.20">
    <property type="match status" value="1"/>
</dbReference>
<dbReference type="Gene3D" id="2.40.50.100">
    <property type="match status" value="1"/>
</dbReference>
<dbReference type="EMBL" id="WWCX01000045">
    <property type="protein sequence ID" value="MYM96429.1"/>
    <property type="molecule type" value="Genomic_DNA"/>
</dbReference>
<evidence type="ECO:0000259" key="2">
    <source>
        <dbReference type="Pfam" id="PF25989"/>
    </source>
</evidence>
<evidence type="ECO:0000313" key="3">
    <source>
        <dbReference type="EMBL" id="MYM96429.1"/>
    </source>
</evidence>
<dbReference type="Gene3D" id="2.40.30.170">
    <property type="match status" value="1"/>
</dbReference>
<gene>
    <name evidence="3" type="ORF">GTP90_21445</name>
</gene>
<evidence type="ECO:0000313" key="4">
    <source>
        <dbReference type="Proteomes" id="UP000447355"/>
    </source>
</evidence>
<dbReference type="PANTHER" id="PTHR30469">
    <property type="entry name" value="MULTIDRUG RESISTANCE PROTEIN MDTA"/>
    <property type="match status" value="1"/>
</dbReference>
<dbReference type="PANTHER" id="PTHR30469:SF15">
    <property type="entry name" value="HLYD FAMILY OF SECRETION PROTEINS"/>
    <property type="match status" value="1"/>
</dbReference>
<dbReference type="AlphaFoldDB" id="A0A845GV61"/>
<dbReference type="Proteomes" id="UP000447355">
    <property type="component" value="Unassembled WGS sequence"/>
</dbReference>
<comment type="similarity">
    <text evidence="1">Belongs to the membrane fusion protein (MFP) (TC 8.A.1) family.</text>
</comment>
<dbReference type="Pfam" id="PF25989">
    <property type="entry name" value="YknX_C"/>
    <property type="match status" value="1"/>
</dbReference>
<dbReference type="Gene3D" id="1.10.287.470">
    <property type="entry name" value="Helix hairpin bin"/>
    <property type="match status" value="1"/>
</dbReference>
<reference evidence="3" key="1">
    <citation type="submission" date="2019-12" db="EMBL/GenBank/DDBJ databases">
        <title>Novel species isolated from a subtropical stream in China.</title>
        <authorList>
            <person name="Lu H."/>
        </authorList>
    </citation>
    <scope>NUCLEOTIDE SEQUENCE [LARGE SCALE GENOMIC DNA]</scope>
    <source>
        <strain evidence="3">FT81W</strain>
    </source>
</reference>
<dbReference type="NCBIfam" id="TIGR01730">
    <property type="entry name" value="RND_mfp"/>
    <property type="match status" value="1"/>
</dbReference>
<sequence length="357" mass="36684">MTRMTLIGGALLLALTAGGAWWYSHAGGASAAAGDEEAGGGSVLVQTVKVSMQPLPLTMSVFGDIAAGKVESQSLPQAGQVTRMAVVAGQSVRRGDLLAVLSSDPNGLLAYEQASSALEFARHELKRQQDLLALQLSTQSQVDAAAKAAADAKAMLAAQARLNGAHGSVDLISQFDGVVVAMPVAQGDRVAPGATIVQLGRTDTLKVLLAVEPARVGELKTGMKVTLAPLQEGAPAATSTITSIQNMIDPKTQMAGAIALLPALAQARMAVGTHLQGVIELGSRSAWSVPRQAVLVDDQGAYLFQVAHGKARRVAVRKLIETDRVVGVEGVLDAALPVVVLGNYELQDGGAVRGGTP</sequence>
<name>A0A845GV61_9BURK</name>
<comment type="caution">
    <text evidence="3">The sequence shown here is derived from an EMBL/GenBank/DDBJ whole genome shotgun (WGS) entry which is preliminary data.</text>
</comment>
<proteinExistence type="inferred from homology"/>
<dbReference type="GO" id="GO:0015562">
    <property type="term" value="F:efflux transmembrane transporter activity"/>
    <property type="evidence" value="ECO:0007669"/>
    <property type="project" value="TreeGrafter"/>
</dbReference>
<dbReference type="InterPro" id="IPR006143">
    <property type="entry name" value="RND_pump_MFP"/>
</dbReference>
<accession>A0A845GV61</accession>
<dbReference type="GO" id="GO:1990281">
    <property type="term" value="C:efflux pump complex"/>
    <property type="evidence" value="ECO:0007669"/>
    <property type="project" value="TreeGrafter"/>
</dbReference>
<dbReference type="RefSeq" id="WP_161085449.1">
    <property type="nucleotide sequence ID" value="NZ_WWCX01000045.1"/>
</dbReference>